<keyword evidence="4 7" id="KW-0812">Transmembrane</keyword>
<feature type="domain" description="ABC transmembrane type-1" evidence="8">
    <location>
        <begin position="102"/>
        <end position="317"/>
    </location>
</feature>
<dbReference type="GO" id="GO:0055085">
    <property type="term" value="P:transmembrane transport"/>
    <property type="evidence" value="ECO:0007669"/>
    <property type="project" value="InterPro"/>
</dbReference>
<dbReference type="EMBL" id="RXOE01000001">
    <property type="protein sequence ID" value="RTQ36645.1"/>
    <property type="molecule type" value="Genomic_DNA"/>
</dbReference>
<feature type="transmembrane region" description="Helical" evidence="7">
    <location>
        <begin position="248"/>
        <end position="274"/>
    </location>
</feature>
<dbReference type="InterPro" id="IPR000515">
    <property type="entry name" value="MetI-like"/>
</dbReference>
<evidence type="ECO:0000256" key="6">
    <source>
        <dbReference type="ARBA" id="ARBA00023136"/>
    </source>
</evidence>
<sequence length="327" mass="35238">MNLRSASRTLARTAWQAVPTVVGVILLNFVLMQWIPGDAADVVAAESGSATAESMAQLRSHFGLDLPVLHQLGAYLNNLAHFSLGVSPRYNMPVVSLIGARLGNTLLLMVTALAFALAIGIALGTIMATRVGRWQDRTLSVLALLLYSTPGFWLGLMAIVLFSVHLGWLPTGGSESIGAGYTGWRHAVDVARHLVLPALAMSGFYIAIFSRLTRAAMLEVTRQDFVRTAEAKGLHPWAVNLRHVLRNALIPVTTVAGMHFGTLLGGAVVVETVFSWPGLGRLAFDSVAGRDYTVLLGVLLMSSMLVIVANMLVDLLHAWLDPRIQVR</sequence>
<dbReference type="Pfam" id="PF00528">
    <property type="entry name" value="BPD_transp_1"/>
    <property type="match status" value="1"/>
</dbReference>
<comment type="subcellular location">
    <subcellularLocation>
        <location evidence="1 7">Cell membrane</location>
        <topology evidence="1 7">Multi-pass membrane protein</topology>
    </subcellularLocation>
</comment>
<proteinExistence type="inferred from homology"/>
<gene>
    <name evidence="9" type="ORF">EJP69_02575</name>
</gene>
<accession>A0A431TR83</accession>
<protein>
    <submittedName>
        <fullName evidence="9">ABC transporter permease</fullName>
    </submittedName>
</protein>
<feature type="transmembrane region" description="Helical" evidence="7">
    <location>
        <begin position="12"/>
        <end position="35"/>
    </location>
</feature>
<keyword evidence="6 7" id="KW-0472">Membrane</keyword>
<evidence type="ECO:0000256" key="3">
    <source>
        <dbReference type="ARBA" id="ARBA00022475"/>
    </source>
</evidence>
<dbReference type="Proteomes" id="UP000267418">
    <property type="component" value="Unassembled WGS sequence"/>
</dbReference>
<comment type="caution">
    <text evidence="9">The sequence shown here is derived from an EMBL/GenBank/DDBJ whole genome shotgun (WGS) entry which is preliminary data.</text>
</comment>
<keyword evidence="3" id="KW-1003">Cell membrane</keyword>
<dbReference type="PANTHER" id="PTHR43163:SF9">
    <property type="entry name" value="ABC TRANSPORTER PERMEASE PROTEIN"/>
    <property type="match status" value="1"/>
</dbReference>
<evidence type="ECO:0000256" key="4">
    <source>
        <dbReference type="ARBA" id="ARBA00022692"/>
    </source>
</evidence>
<dbReference type="AlphaFoldDB" id="A0A431TR83"/>
<dbReference type="SUPFAM" id="SSF161098">
    <property type="entry name" value="MetI-like"/>
    <property type="match status" value="1"/>
</dbReference>
<dbReference type="PANTHER" id="PTHR43163">
    <property type="entry name" value="DIPEPTIDE TRANSPORT SYSTEM PERMEASE PROTEIN DPPB-RELATED"/>
    <property type="match status" value="1"/>
</dbReference>
<dbReference type="RefSeq" id="WP_126468623.1">
    <property type="nucleotide sequence ID" value="NZ_RXOE01000001.1"/>
</dbReference>
<dbReference type="Gene3D" id="1.10.3720.10">
    <property type="entry name" value="MetI-like"/>
    <property type="match status" value="1"/>
</dbReference>
<comment type="similarity">
    <text evidence="7">Belongs to the binding-protein-dependent transport system permease family.</text>
</comment>
<dbReference type="GO" id="GO:0005886">
    <property type="term" value="C:plasma membrane"/>
    <property type="evidence" value="ECO:0007669"/>
    <property type="project" value="UniProtKB-SubCell"/>
</dbReference>
<name>A0A431TR83_9BURK</name>
<evidence type="ECO:0000313" key="9">
    <source>
        <dbReference type="EMBL" id="RTQ36645.1"/>
    </source>
</evidence>
<keyword evidence="5 7" id="KW-1133">Transmembrane helix</keyword>
<evidence type="ECO:0000256" key="5">
    <source>
        <dbReference type="ARBA" id="ARBA00022989"/>
    </source>
</evidence>
<feature type="transmembrane region" description="Helical" evidence="7">
    <location>
        <begin position="294"/>
        <end position="320"/>
    </location>
</feature>
<feature type="transmembrane region" description="Helical" evidence="7">
    <location>
        <begin position="194"/>
        <end position="212"/>
    </location>
</feature>
<dbReference type="CDD" id="cd06261">
    <property type="entry name" value="TM_PBP2"/>
    <property type="match status" value="1"/>
</dbReference>
<evidence type="ECO:0000256" key="1">
    <source>
        <dbReference type="ARBA" id="ARBA00004651"/>
    </source>
</evidence>
<feature type="transmembrane region" description="Helical" evidence="7">
    <location>
        <begin position="106"/>
        <end position="129"/>
    </location>
</feature>
<reference evidence="9 10" key="1">
    <citation type="submission" date="2018-12" db="EMBL/GenBank/DDBJ databases">
        <title>The genome of Variovorax gossypii DSM 100435.</title>
        <authorList>
            <person name="Gao J."/>
            <person name="Sun J."/>
        </authorList>
    </citation>
    <scope>NUCLEOTIDE SEQUENCE [LARGE SCALE GENOMIC DNA]</scope>
    <source>
        <strain evidence="9 10">DSM 100435</strain>
    </source>
</reference>
<keyword evidence="2 7" id="KW-0813">Transport</keyword>
<evidence type="ECO:0000256" key="7">
    <source>
        <dbReference type="RuleBase" id="RU363032"/>
    </source>
</evidence>
<dbReference type="OrthoDB" id="9803623at2"/>
<dbReference type="InterPro" id="IPR035906">
    <property type="entry name" value="MetI-like_sf"/>
</dbReference>
<evidence type="ECO:0000256" key="2">
    <source>
        <dbReference type="ARBA" id="ARBA00022448"/>
    </source>
</evidence>
<keyword evidence="10" id="KW-1185">Reference proteome</keyword>
<evidence type="ECO:0000259" key="8">
    <source>
        <dbReference type="PROSITE" id="PS50928"/>
    </source>
</evidence>
<organism evidence="9 10">
    <name type="scientific">Variovorax gossypii</name>
    <dbReference type="NCBI Taxonomy" id="1679495"/>
    <lineage>
        <taxon>Bacteria</taxon>
        <taxon>Pseudomonadati</taxon>
        <taxon>Pseudomonadota</taxon>
        <taxon>Betaproteobacteria</taxon>
        <taxon>Burkholderiales</taxon>
        <taxon>Comamonadaceae</taxon>
        <taxon>Variovorax</taxon>
    </lineage>
</organism>
<evidence type="ECO:0000313" key="10">
    <source>
        <dbReference type="Proteomes" id="UP000267418"/>
    </source>
</evidence>
<feature type="transmembrane region" description="Helical" evidence="7">
    <location>
        <begin position="141"/>
        <end position="164"/>
    </location>
</feature>
<dbReference type="PROSITE" id="PS50928">
    <property type="entry name" value="ABC_TM1"/>
    <property type="match status" value="1"/>
</dbReference>